<name>A0A5A7PIK7_STRAF</name>
<comment type="caution">
    <text evidence="1">The sequence shown here is derived from an EMBL/GenBank/DDBJ whole genome shotgun (WGS) entry which is preliminary data.</text>
</comment>
<gene>
    <name evidence="1" type="ORF">STAS_08671</name>
</gene>
<proteinExistence type="predicted"/>
<reference evidence="2" key="1">
    <citation type="journal article" date="2019" name="Curr. Biol.">
        <title>Genome Sequence of Striga asiatica Provides Insight into the Evolution of Plant Parasitism.</title>
        <authorList>
            <person name="Yoshida S."/>
            <person name="Kim S."/>
            <person name="Wafula E.K."/>
            <person name="Tanskanen J."/>
            <person name="Kim Y.M."/>
            <person name="Honaas L."/>
            <person name="Yang Z."/>
            <person name="Spallek T."/>
            <person name="Conn C.E."/>
            <person name="Ichihashi Y."/>
            <person name="Cheong K."/>
            <person name="Cui S."/>
            <person name="Der J.P."/>
            <person name="Gundlach H."/>
            <person name="Jiao Y."/>
            <person name="Hori C."/>
            <person name="Ishida J.K."/>
            <person name="Kasahara H."/>
            <person name="Kiba T."/>
            <person name="Kim M.S."/>
            <person name="Koo N."/>
            <person name="Laohavisit A."/>
            <person name="Lee Y.H."/>
            <person name="Lumba S."/>
            <person name="McCourt P."/>
            <person name="Mortimer J.C."/>
            <person name="Mutuku J.M."/>
            <person name="Nomura T."/>
            <person name="Sasaki-Sekimoto Y."/>
            <person name="Seto Y."/>
            <person name="Wang Y."/>
            <person name="Wakatake T."/>
            <person name="Sakakibara H."/>
            <person name="Demura T."/>
            <person name="Yamaguchi S."/>
            <person name="Yoneyama K."/>
            <person name="Manabe R.I."/>
            <person name="Nelson D.C."/>
            <person name="Schulman A.H."/>
            <person name="Timko M.P."/>
            <person name="dePamphilis C.W."/>
            <person name="Choi D."/>
            <person name="Shirasu K."/>
        </authorList>
    </citation>
    <scope>NUCLEOTIDE SEQUENCE [LARGE SCALE GENOMIC DNA]</scope>
    <source>
        <strain evidence="2">cv. UVA1</strain>
    </source>
</reference>
<protein>
    <submittedName>
        <fullName evidence="1">4-hydroxy-3-methylbut-2-en-1-yl diphosphatesynthase</fullName>
    </submittedName>
</protein>
<evidence type="ECO:0000313" key="1">
    <source>
        <dbReference type="EMBL" id="GER32599.1"/>
    </source>
</evidence>
<organism evidence="1 2">
    <name type="scientific">Striga asiatica</name>
    <name type="common">Asiatic witchweed</name>
    <name type="synonym">Buchnera asiatica</name>
    <dbReference type="NCBI Taxonomy" id="4170"/>
    <lineage>
        <taxon>Eukaryota</taxon>
        <taxon>Viridiplantae</taxon>
        <taxon>Streptophyta</taxon>
        <taxon>Embryophyta</taxon>
        <taxon>Tracheophyta</taxon>
        <taxon>Spermatophyta</taxon>
        <taxon>Magnoliopsida</taxon>
        <taxon>eudicotyledons</taxon>
        <taxon>Gunneridae</taxon>
        <taxon>Pentapetalae</taxon>
        <taxon>asterids</taxon>
        <taxon>lamiids</taxon>
        <taxon>Lamiales</taxon>
        <taxon>Orobanchaceae</taxon>
        <taxon>Buchnereae</taxon>
        <taxon>Striga</taxon>
    </lineage>
</organism>
<keyword evidence="2" id="KW-1185">Reference proteome</keyword>
<dbReference type="AlphaFoldDB" id="A0A5A7PIK7"/>
<sequence>MTPSTSPLLLIKFTRVIKGANCCEVNPGQACRGRCSKQHLLQNSGGLLSLKLPGKLKIGLGGGTNGEKAILELLVNQNNDQCQQPKSIPDNEIIRDIYLPNFVIPDKNNLGLTAITQPRSKSELFQREFIFIPVVGGRPRFSKDVARFCSSSTSVQDISMARLCNSEIKAHSSLLLCHMTIEKSQEAYVVMSRAKRILFHGGTCSFVEGSIDSMNESINLLQTPLCVVEGNKAPHY</sequence>
<evidence type="ECO:0000313" key="2">
    <source>
        <dbReference type="Proteomes" id="UP000325081"/>
    </source>
</evidence>
<feature type="non-terminal residue" evidence="1">
    <location>
        <position position="236"/>
    </location>
</feature>
<dbReference type="Proteomes" id="UP000325081">
    <property type="component" value="Unassembled WGS sequence"/>
</dbReference>
<accession>A0A5A7PIK7</accession>
<dbReference type="EMBL" id="BKCP01004627">
    <property type="protein sequence ID" value="GER32599.1"/>
    <property type="molecule type" value="Genomic_DNA"/>
</dbReference>